<reference evidence="1" key="1">
    <citation type="submission" date="2018-12" db="EMBL/GenBank/DDBJ databases">
        <title>Novel natural products biosynthetic potential of the class Ktedonobacteria.</title>
        <authorList>
            <person name="Zheng Y."/>
            <person name="Saitou A."/>
            <person name="Wang C.M."/>
            <person name="Toyoda A."/>
            <person name="Minakuchi Y."/>
            <person name="Sekiguchi Y."/>
            <person name="Ueda K."/>
            <person name="Takano H."/>
            <person name="Sakai Y."/>
            <person name="Yokota A."/>
            <person name="Yabe S."/>
        </authorList>
    </citation>
    <scope>NUCLEOTIDE SEQUENCE</scope>
    <source>
        <strain evidence="1">COM3</strain>
    </source>
</reference>
<gene>
    <name evidence="1" type="ORF">KTC_42650</name>
</gene>
<protein>
    <submittedName>
        <fullName evidence="1">Uncharacterized protein</fullName>
    </submittedName>
</protein>
<dbReference type="EMBL" id="AP019376">
    <property type="protein sequence ID" value="BBH89514.1"/>
    <property type="molecule type" value="Genomic_DNA"/>
</dbReference>
<sequence>MTQQPGTTTQPNITEEDLAPLSISHLPDSSQLKSGEQIRNFELLRLAFFALKQRKLEQNKISLQADEYEERSNLLSHAIFQQLVTLTELGAREQAMQIIEACRQ</sequence>
<dbReference type="AlphaFoldDB" id="A0A455SWL2"/>
<proteinExistence type="predicted"/>
<organism evidence="1">
    <name type="scientific">Thermosporothrix sp. COM3</name>
    <dbReference type="NCBI Taxonomy" id="2490863"/>
    <lineage>
        <taxon>Bacteria</taxon>
        <taxon>Bacillati</taxon>
        <taxon>Chloroflexota</taxon>
        <taxon>Ktedonobacteria</taxon>
        <taxon>Ktedonobacterales</taxon>
        <taxon>Thermosporotrichaceae</taxon>
        <taxon>Thermosporothrix</taxon>
    </lineage>
</organism>
<name>A0A455SWL2_9CHLR</name>
<evidence type="ECO:0000313" key="1">
    <source>
        <dbReference type="EMBL" id="BBH89514.1"/>
    </source>
</evidence>
<accession>A0A455SWL2</accession>